<dbReference type="InterPro" id="IPR017220">
    <property type="entry name" value="Sulphite_reductase_assimil"/>
</dbReference>
<evidence type="ECO:0000256" key="4">
    <source>
        <dbReference type="ARBA" id="ARBA00023002"/>
    </source>
</evidence>
<sequence>MGKDDILAKGAILQRDQETYAITARLLAGVMDIPTAHRIADVAEKYGVKRLKITGDSRMALIGIKEEDLDAAYEDLGIKPQPGTALCQQFIKACPGNTFCTRGQQDTLSLAQKVEEQFYPFPKISSKVKIGISGCYNSCSEPAIKDIGLIGLPKGWILMVGGAGGKDPMIAQVIAKNLSEDEVLEVLEKILKYYRASSQKHQTRNMRLGVILSKEGNERLLRACGLE</sequence>
<keyword evidence="3" id="KW-0479">Metal-binding</keyword>
<dbReference type="Pfam" id="PF01077">
    <property type="entry name" value="NIR_SIR"/>
    <property type="match status" value="1"/>
</dbReference>
<name>A0A8J6N0K7_9DELT</name>
<dbReference type="AlphaFoldDB" id="A0A8J6N0K7"/>
<dbReference type="InterPro" id="IPR005117">
    <property type="entry name" value="NiRdtase/SiRdtase_haem-b_fer"/>
</dbReference>
<dbReference type="InterPro" id="IPR052034">
    <property type="entry name" value="NasD-like"/>
</dbReference>
<keyword evidence="6" id="KW-0411">Iron-sulfur</keyword>
<evidence type="ECO:0000256" key="1">
    <source>
        <dbReference type="ARBA" id="ARBA00022485"/>
    </source>
</evidence>
<dbReference type="GO" id="GO:0046872">
    <property type="term" value="F:metal ion binding"/>
    <property type="evidence" value="ECO:0007669"/>
    <property type="project" value="UniProtKB-KW"/>
</dbReference>
<evidence type="ECO:0000259" key="7">
    <source>
        <dbReference type="Pfam" id="PF01077"/>
    </source>
</evidence>
<dbReference type="InterPro" id="IPR036136">
    <property type="entry name" value="Nit/Sulf_reduc_fer-like_dom_sf"/>
</dbReference>
<evidence type="ECO:0000256" key="6">
    <source>
        <dbReference type="ARBA" id="ARBA00023014"/>
    </source>
</evidence>
<dbReference type="GO" id="GO:0016491">
    <property type="term" value="F:oxidoreductase activity"/>
    <property type="evidence" value="ECO:0007669"/>
    <property type="project" value="UniProtKB-KW"/>
</dbReference>
<feature type="domain" description="Nitrite/sulphite reductase 4Fe-4S" evidence="7">
    <location>
        <begin position="91"/>
        <end position="225"/>
    </location>
</feature>
<dbReference type="GO" id="GO:0051539">
    <property type="term" value="F:4 iron, 4 sulfur cluster binding"/>
    <property type="evidence" value="ECO:0007669"/>
    <property type="project" value="UniProtKB-KW"/>
</dbReference>
<dbReference type="InterPro" id="IPR006067">
    <property type="entry name" value="NO2/SO3_Rdtase_4Fe4S_dom"/>
</dbReference>
<dbReference type="GO" id="GO:0020037">
    <property type="term" value="F:heme binding"/>
    <property type="evidence" value="ECO:0007669"/>
    <property type="project" value="InterPro"/>
</dbReference>
<keyword evidence="4" id="KW-0560">Oxidoreductase</keyword>
<keyword evidence="5" id="KW-0408">Iron</keyword>
<keyword evidence="2" id="KW-0349">Heme</keyword>
<protein>
    <submittedName>
        <fullName evidence="9">NAD(P)/FAD-dependent oxidoreductase</fullName>
    </submittedName>
</protein>
<evidence type="ECO:0000256" key="3">
    <source>
        <dbReference type="ARBA" id="ARBA00022723"/>
    </source>
</evidence>
<dbReference type="EMBL" id="JACNJD010000221">
    <property type="protein sequence ID" value="MBC8177631.1"/>
    <property type="molecule type" value="Genomic_DNA"/>
</dbReference>
<dbReference type="PRINTS" id="PR00397">
    <property type="entry name" value="SIROHAEM"/>
</dbReference>
<dbReference type="SUPFAM" id="SSF56014">
    <property type="entry name" value="Nitrite and sulphite reductase 4Fe-4S domain-like"/>
    <property type="match status" value="1"/>
</dbReference>
<dbReference type="InterPro" id="IPR045854">
    <property type="entry name" value="NO2/SO3_Rdtase_4Fe4S_sf"/>
</dbReference>
<comment type="caution">
    <text evidence="9">The sequence shown here is derived from an EMBL/GenBank/DDBJ whole genome shotgun (WGS) entry which is preliminary data.</text>
</comment>
<dbReference type="Gene3D" id="3.30.413.10">
    <property type="entry name" value="Sulfite Reductase Hemoprotein, domain 1"/>
    <property type="match status" value="1"/>
</dbReference>
<keyword evidence="1" id="KW-0004">4Fe-4S</keyword>
<dbReference type="InterPro" id="IPR006066">
    <property type="entry name" value="NO2/SO3_Rdtase_FeS/sirohaem_BS"/>
</dbReference>
<organism evidence="9 10">
    <name type="scientific">Candidatus Desulfacyla euxinica</name>
    <dbReference type="NCBI Taxonomy" id="2841693"/>
    <lineage>
        <taxon>Bacteria</taxon>
        <taxon>Deltaproteobacteria</taxon>
        <taxon>Candidatus Desulfacyla</taxon>
    </lineage>
</organism>
<evidence type="ECO:0000313" key="9">
    <source>
        <dbReference type="EMBL" id="MBC8177631.1"/>
    </source>
</evidence>
<dbReference type="PROSITE" id="PS00365">
    <property type="entry name" value="NIR_SIR"/>
    <property type="match status" value="1"/>
</dbReference>
<dbReference type="Pfam" id="PF03460">
    <property type="entry name" value="NIR_SIR_ferr"/>
    <property type="match status" value="1"/>
</dbReference>
<dbReference type="PANTHER" id="PTHR43809:SF1">
    <property type="entry name" value="NITRITE REDUCTASE (NADH) LARGE SUBUNIT"/>
    <property type="match status" value="1"/>
</dbReference>
<evidence type="ECO:0000256" key="2">
    <source>
        <dbReference type="ARBA" id="ARBA00022617"/>
    </source>
</evidence>
<gene>
    <name evidence="9" type="ORF">H8E19_09520</name>
</gene>
<proteinExistence type="predicted"/>
<accession>A0A8J6N0K7</accession>
<dbReference type="Gene3D" id="3.90.480.10">
    <property type="entry name" value="Sulfite Reductase Hemoprotein,Domain 2"/>
    <property type="match status" value="1"/>
</dbReference>
<evidence type="ECO:0000313" key="10">
    <source>
        <dbReference type="Proteomes" id="UP000650524"/>
    </source>
</evidence>
<reference evidence="9 10" key="1">
    <citation type="submission" date="2020-08" db="EMBL/GenBank/DDBJ databases">
        <title>Bridging the membrane lipid divide: bacteria of the FCB group superphylum have the potential to synthesize archaeal ether lipids.</title>
        <authorList>
            <person name="Villanueva L."/>
            <person name="Von Meijenfeldt F.A.B."/>
            <person name="Westbye A.B."/>
            <person name="Yadav S."/>
            <person name="Hopmans E.C."/>
            <person name="Dutilh B.E."/>
            <person name="Sinninghe Damste J.S."/>
        </authorList>
    </citation>
    <scope>NUCLEOTIDE SEQUENCE [LARGE SCALE GENOMIC DNA]</scope>
    <source>
        <strain evidence="9">NIOZ-UU27</strain>
    </source>
</reference>
<dbReference type="PANTHER" id="PTHR43809">
    <property type="entry name" value="NITRITE REDUCTASE (NADH) LARGE SUBUNIT"/>
    <property type="match status" value="1"/>
</dbReference>
<dbReference type="Proteomes" id="UP000650524">
    <property type="component" value="Unassembled WGS sequence"/>
</dbReference>
<feature type="domain" description="Nitrite/Sulfite reductase ferredoxin-like" evidence="8">
    <location>
        <begin position="13"/>
        <end position="76"/>
    </location>
</feature>
<evidence type="ECO:0000259" key="8">
    <source>
        <dbReference type="Pfam" id="PF03460"/>
    </source>
</evidence>
<dbReference type="SUPFAM" id="SSF55124">
    <property type="entry name" value="Nitrite/Sulfite reductase N-terminal domain-like"/>
    <property type="match status" value="1"/>
</dbReference>
<evidence type="ECO:0000256" key="5">
    <source>
        <dbReference type="ARBA" id="ARBA00023004"/>
    </source>
</evidence>
<dbReference type="PIRSF" id="PIRSF037487">
    <property type="entry name" value="Sulfite_red_assimil"/>
    <property type="match status" value="1"/>
</dbReference>